<proteinExistence type="inferred from homology"/>
<dbReference type="GO" id="GO:0016020">
    <property type="term" value="C:membrane"/>
    <property type="evidence" value="ECO:0007669"/>
    <property type="project" value="UniProtKB-SubCell"/>
</dbReference>
<dbReference type="InterPro" id="IPR050327">
    <property type="entry name" value="Proton-linked_MCT"/>
</dbReference>
<evidence type="ECO:0000256" key="1">
    <source>
        <dbReference type="ARBA" id="ARBA00004141"/>
    </source>
</evidence>
<evidence type="ECO:0000313" key="6">
    <source>
        <dbReference type="EMBL" id="ETI26362.1"/>
    </source>
</evidence>
<comment type="subcellular location">
    <subcellularLocation>
        <location evidence="1">Membrane</location>
        <topology evidence="1">Multi-pass membrane protein</topology>
    </subcellularLocation>
</comment>
<dbReference type="HOGENOM" id="CLU_001265_1_1_1"/>
<evidence type="ECO:0000313" key="7">
    <source>
        <dbReference type="Proteomes" id="UP000030678"/>
    </source>
</evidence>
<dbReference type="PANTHER" id="PTHR11360:SF234">
    <property type="entry name" value="MFS-TYPE TRANSPORTER DBAD-RELATED"/>
    <property type="match status" value="1"/>
</dbReference>
<feature type="domain" description="Major facilitator superfamily (MFS) profile" evidence="5">
    <location>
        <begin position="94"/>
        <end position="484"/>
    </location>
</feature>
<dbReference type="InterPro" id="IPR011701">
    <property type="entry name" value="MFS"/>
</dbReference>
<keyword evidence="4" id="KW-1133">Transmembrane helix</keyword>
<dbReference type="Pfam" id="PF07690">
    <property type="entry name" value="MFS_1"/>
    <property type="match status" value="1"/>
</dbReference>
<dbReference type="GeneID" id="19981632"/>
<dbReference type="RefSeq" id="XP_008725707.1">
    <property type="nucleotide sequence ID" value="XM_008727485.1"/>
</dbReference>
<evidence type="ECO:0000256" key="4">
    <source>
        <dbReference type="SAM" id="Phobius"/>
    </source>
</evidence>
<dbReference type="InterPro" id="IPR036259">
    <property type="entry name" value="MFS_trans_sf"/>
</dbReference>
<dbReference type="Proteomes" id="UP000030678">
    <property type="component" value="Unassembled WGS sequence"/>
</dbReference>
<dbReference type="VEuPathDB" id="FungiDB:G647_03139"/>
<feature type="region of interest" description="Disordered" evidence="3">
    <location>
        <begin position="35"/>
        <end position="86"/>
    </location>
</feature>
<dbReference type="PROSITE" id="PS50850">
    <property type="entry name" value="MFS"/>
    <property type="match status" value="1"/>
</dbReference>
<reference evidence="6 7" key="1">
    <citation type="submission" date="2013-03" db="EMBL/GenBank/DDBJ databases">
        <title>The Genome Sequence of Cladophialophora carrionii CBS 160.54.</title>
        <authorList>
            <consortium name="The Broad Institute Genomics Platform"/>
            <person name="Cuomo C."/>
            <person name="de Hoog S."/>
            <person name="Gorbushina A."/>
            <person name="Walker B."/>
            <person name="Young S.K."/>
            <person name="Zeng Q."/>
            <person name="Gargeya S."/>
            <person name="Fitzgerald M."/>
            <person name="Haas B."/>
            <person name="Abouelleil A."/>
            <person name="Allen A.W."/>
            <person name="Alvarado L."/>
            <person name="Arachchi H.M."/>
            <person name="Berlin A.M."/>
            <person name="Chapman S.B."/>
            <person name="Gainer-Dewar J."/>
            <person name="Goldberg J."/>
            <person name="Griggs A."/>
            <person name="Gujja S."/>
            <person name="Hansen M."/>
            <person name="Howarth C."/>
            <person name="Imamovic A."/>
            <person name="Ireland A."/>
            <person name="Larimer J."/>
            <person name="McCowan C."/>
            <person name="Murphy C."/>
            <person name="Pearson M."/>
            <person name="Poon T.W."/>
            <person name="Priest M."/>
            <person name="Roberts A."/>
            <person name="Saif S."/>
            <person name="Shea T."/>
            <person name="Sisk P."/>
            <person name="Sykes S."/>
            <person name="Wortman J."/>
            <person name="Nusbaum C."/>
            <person name="Birren B."/>
        </authorList>
    </citation>
    <scope>NUCLEOTIDE SEQUENCE [LARGE SCALE GENOMIC DNA]</scope>
    <source>
        <strain evidence="6 7">CBS 160.54</strain>
    </source>
</reference>
<dbReference type="PANTHER" id="PTHR11360">
    <property type="entry name" value="MONOCARBOXYLATE TRANSPORTER"/>
    <property type="match status" value="1"/>
</dbReference>
<protein>
    <recommendedName>
        <fullName evidence="5">Major facilitator superfamily (MFS) profile domain-containing protein</fullName>
    </recommendedName>
</protein>
<evidence type="ECO:0000256" key="2">
    <source>
        <dbReference type="ARBA" id="ARBA00006727"/>
    </source>
</evidence>
<feature type="transmembrane region" description="Helical" evidence="4">
    <location>
        <begin position="303"/>
        <end position="322"/>
    </location>
</feature>
<evidence type="ECO:0000259" key="5">
    <source>
        <dbReference type="PROSITE" id="PS50850"/>
    </source>
</evidence>
<dbReference type="InterPro" id="IPR020846">
    <property type="entry name" value="MFS_dom"/>
</dbReference>
<comment type="similarity">
    <text evidence="2">Belongs to the major facilitator superfamily. Monocarboxylate porter (TC 2.A.1.13) family.</text>
</comment>
<accession>V9DKB7</accession>
<dbReference type="EMBL" id="KB822703">
    <property type="protein sequence ID" value="ETI26362.1"/>
    <property type="molecule type" value="Genomic_DNA"/>
</dbReference>
<feature type="transmembrane region" description="Helical" evidence="4">
    <location>
        <begin position="225"/>
        <end position="244"/>
    </location>
</feature>
<sequence>MPTDEIANVASVYLGEKPEEGHGVAQAVREEVKAGAPGLGQHHGRKEVFSGPTEQIATAPAPSDSPNEHEQPVQIGEQSANARPIPPPDIGLQPWLQVIAGHFLMFNNWGLVVSYGSFQTYYASSAGLDGGNANPSLISWIGSIQNTLLLLGGAFGGRWFDAGYHRYMVGSGTILVVFGLFMTSLVTKFYQALLAQGFCVGLGMGLLLIPSVGLPSTWFVRRRGLAVGIVSSGASVAGIVLPIALRHLIGTLGFPWSLRILAFISLATLLVSNVLIRQRLPPRRLAKGPAPFVEYPALRQLDFALYVVGQFITYFGFFGFYNYVESWAKSTDLDSGGFPLEYILPVLNAASILGRLIPCFVADYTGPFNVAVPSLFVASLLVYVWIPVRTIGPLLAITVLYGFFSGAVIAITPAVVASLTEDLTSFGGRMGVMFLAIACSSLVGPPVMGAIVEMHGGNYDAARVYAATMLLGGGVCFTLARMVKSKGKLMVRA</sequence>
<keyword evidence="4" id="KW-0472">Membrane</keyword>
<feature type="transmembrane region" description="Helical" evidence="4">
    <location>
        <begin position="256"/>
        <end position="276"/>
    </location>
</feature>
<feature type="transmembrane region" description="Helical" evidence="4">
    <location>
        <begin position="431"/>
        <end position="452"/>
    </location>
</feature>
<gene>
    <name evidence="6" type="ORF">G647_03139</name>
</gene>
<dbReference type="OrthoDB" id="6509908at2759"/>
<keyword evidence="4" id="KW-0812">Transmembrane</keyword>
<name>V9DKB7_9EURO</name>
<feature type="transmembrane region" description="Helical" evidence="4">
    <location>
        <begin position="464"/>
        <end position="483"/>
    </location>
</feature>
<feature type="transmembrane region" description="Helical" evidence="4">
    <location>
        <begin position="167"/>
        <end position="187"/>
    </location>
</feature>
<feature type="transmembrane region" description="Helical" evidence="4">
    <location>
        <begin position="394"/>
        <end position="419"/>
    </location>
</feature>
<dbReference type="Gene3D" id="1.20.1250.20">
    <property type="entry name" value="MFS general substrate transporter like domains"/>
    <property type="match status" value="2"/>
</dbReference>
<dbReference type="GO" id="GO:0022857">
    <property type="term" value="F:transmembrane transporter activity"/>
    <property type="evidence" value="ECO:0007669"/>
    <property type="project" value="InterPro"/>
</dbReference>
<feature type="transmembrane region" description="Helical" evidence="4">
    <location>
        <begin position="137"/>
        <end position="155"/>
    </location>
</feature>
<feature type="transmembrane region" description="Helical" evidence="4">
    <location>
        <begin position="95"/>
        <end position="117"/>
    </location>
</feature>
<dbReference type="SUPFAM" id="SSF103473">
    <property type="entry name" value="MFS general substrate transporter"/>
    <property type="match status" value="1"/>
</dbReference>
<organism evidence="6 7">
    <name type="scientific">Cladophialophora carrionii CBS 160.54</name>
    <dbReference type="NCBI Taxonomy" id="1279043"/>
    <lineage>
        <taxon>Eukaryota</taxon>
        <taxon>Fungi</taxon>
        <taxon>Dikarya</taxon>
        <taxon>Ascomycota</taxon>
        <taxon>Pezizomycotina</taxon>
        <taxon>Eurotiomycetes</taxon>
        <taxon>Chaetothyriomycetidae</taxon>
        <taxon>Chaetothyriales</taxon>
        <taxon>Herpotrichiellaceae</taxon>
        <taxon>Cladophialophora</taxon>
    </lineage>
</organism>
<evidence type="ECO:0000256" key="3">
    <source>
        <dbReference type="SAM" id="MobiDB-lite"/>
    </source>
</evidence>
<feature type="transmembrane region" description="Helical" evidence="4">
    <location>
        <begin position="368"/>
        <end position="388"/>
    </location>
</feature>
<feature type="transmembrane region" description="Helical" evidence="4">
    <location>
        <begin position="193"/>
        <end position="213"/>
    </location>
</feature>
<dbReference type="AlphaFoldDB" id="V9DKB7"/>
<feature type="transmembrane region" description="Helical" evidence="4">
    <location>
        <begin position="342"/>
        <end position="361"/>
    </location>
</feature>